<proteinExistence type="predicted"/>
<organism evidence="1 2">
    <name type="scientific">Maribacter cobaltidurans</name>
    <dbReference type="NCBI Taxonomy" id="1178778"/>
    <lineage>
        <taxon>Bacteria</taxon>
        <taxon>Pseudomonadati</taxon>
        <taxon>Bacteroidota</taxon>
        <taxon>Flavobacteriia</taxon>
        <taxon>Flavobacteriales</taxon>
        <taxon>Flavobacteriaceae</taxon>
        <taxon>Maribacter</taxon>
    </lineage>
</organism>
<dbReference type="EMBL" id="JAZDDG010000002">
    <property type="protein sequence ID" value="MEE1975575.1"/>
    <property type="molecule type" value="Genomic_DNA"/>
</dbReference>
<evidence type="ECO:0000313" key="1">
    <source>
        <dbReference type="EMBL" id="MEE1975575.1"/>
    </source>
</evidence>
<dbReference type="InterPro" id="IPR036249">
    <property type="entry name" value="Thioredoxin-like_sf"/>
</dbReference>
<comment type="caution">
    <text evidence="1">The sequence shown here is derived from an EMBL/GenBank/DDBJ whole genome shotgun (WGS) entry which is preliminary data.</text>
</comment>
<dbReference type="Gene3D" id="3.40.30.10">
    <property type="entry name" value="Glutaredoxin"/>
    <property type="match status" value="1"/>
</dbReference>
<dbReference type="RefSeq" id="WP_272650393.1">
    <property type="nucleotide sequence ID" value="NZ_JAZDDG010000002.1"/>
</dbReference>
<dbReference type="Proteomes" id="UP001356308">
    <property type="component" value="Unassembled WGS sequence"/>
</dbReference>
<sequence length="206" mass="23756">MQTQEISLSNLLEIGWAKGMSYQQYRLLVQKLALEKKSTGPIQTESLIDYTMLNDRRMKRWDKVLKLDDETVLKIKKVNQRINWLVLTESWCGDASPALPVMNKISELNPNISFKILLRDENLELMNQFLTNGSMSIPKLISFDATDKDVMGTWGSRSKAATELVEDFKREHGELTAEFKQNLQIWYNKDKGNSILKDLLSLLSLK</sequence>
<keyword evidence="2" id="KW-1185">Reference proteome</keyword>
<accession>A0ABU7IRJ1</accession>
<dbReference type="Pfam" id="PF14595">
    <property type="entry name" value="Thioredoxin_9"/>
    <property type="match status" value="1"/>
</dbReference>
<reference evidence="1 2" key="1">
    <citation type="submission" date="2024-01" db="EMBL/GenBank/DDBJ databases">
        <title>Maribacter spp. originated from different algae showed divergent polysaccharides utilization ability.</title>
        <authorList>
            <person name="Wang H."/>
            <person name="Wu Y."/>
        </authorList>
    </citation>
    <scope>NUCLEOTIDE SEQUENCE [LARGE SCALE GENOMIC DNA]</scope>
    <source>
        <strain evidence="1 2">PR1</strain>
    </source>
</reference>
<dbReference type="SUPFAM" id="SSF52833">
    <property type="entry name" value="Thioredoxin-like"/>
    <property type="match status" value="1"/>
</dbReference>
<name>A0ABU7IRJ1_9FLAO</name>
<protein>
    <submittedName>
        <fullName evidence="1">Thioredoxin family protein</fullName>
    </submittedName>
</protein>
<gene>
    <name evidence="1" type="ORF">V1I91_05815</name>
</gene>
<evidence type="ECO:0000313" key="2">
    <source>
        <dbReference type="Proteomes" id="UP001356308"/>
    </source>
</evidence>